<evidence type="ECO:0000256" key="3">
    <source>
        <dbReference type="ARBA" id="ARBA00023163"/>
    </source>
</evidence>
<keyword evidence="7" id="KW-1185">Reference proteome</keyword>
<dbReference type="InterPro" id="IPR005471">
    <property type="entry name" value="Tscrpt_reg_IclR_N"/>
</dbReference>
<dbReference type="EMBL" id="BAAAQT010000001">
    <property type="protein sequence ID" value="GAA2170423.1"/>
    <property type="molecule type" value="Genomic_DNA"/>
</dbReference>
<dbReference type="PROSITE" id="PS51078">
    <property type="entry name" value="ICLR_ED"/>
    <property type="match status" value="1"/>
</dbReference>
<accession>A0ABN3AIK6</accession>
<protein>
    <submittedName>
        <fullName evidence="6">Helix-turn-helix domain-containing protein</fullName>
    </submittedName>
</protein>
<evidence type="ECO:0000313" key="7">
    <source>
        <dbReference type="Proteomes" id="UP001501599"/>
    </source>
</evidence>
<reference evidence="6 7" key="1">
    <citation type="journal article" date="2019" name="Int. J. Syst. Evol. Microbiol.">
        <title>The Global Catalogue of Microorganisms (GCM) 10K type strain sequencing project: providing services to taxonomists for standard genome sequencing and annotation.</title>
        <authorList>
            <consortium name="The Broad Institute Genomics Platform"/>
            <consortium name="The Broad Institute Genome Sequencing Center for Infectious Disease"/>
            <person name="Wu L."/>
            <person name="Ma J."/>
        </authorList>
    </citation>
    <scope>NUCLEOTIDE SEQUENCE [LARGE SCALE GENOMIC DNA]</scope>
    <source>
        <strain evidence="6 7">JCM 16026</strain>
    </source>
</reference>
<comment type="caution">
    <text evidence="6">The sequence shown here is derived from an EMBL/GenBank/DDBJ whole genome shotgun (WGS) entry which is preliminary data.</text>
</comment>
<keyword evidence="2" id="KW-0238">DNA-binding</keyword>
<keyword evidence="3" id="KW-0804">Transcription</keyword>
<proteinExistence type="predicted"/>
<dbReference type="Gene3D" id="1.10.10.10">
    <property type="entry name" value="Winged helix-like DNA-binding domain superfamily/Winged helix DNA-binding domain"/>
    <property type="match status" value="1"/>
</dbReference>
<feature type="domain" description="IclR-ED" evidence="5">
    <location>
        <begin position="82"/>
        <end position="266"/>
    </location>
</feature>
<evidence type="ECO:0000256" key="2">
    <source>
        <dbReference type="ARBA" id="ARBA00023125"/>
    </source>
</evidence>
<dbReference type="InterPro" id="IPR029016">
    <property type="entry name" value="GAF-like_dom_sf"/>
</dbReference>
<dbReference type="InterPro" id="IPR050707">
    <property type="entry name" value="HTH_MetabolicPath_Reg"/>
</dbReference>
<dbReference type="PANTHER" id="PTHR30136">
    <property type="entry name" value="HELIX-TURN-HELIX TRANSCRIPTIONAL REGULATOR, ICLR FAMILY"/>
    <property type="match status" value="1"/>
</dbReference>
<keyword evidence="1" id="KW-0805">Transcription regulation</keyword>
<organism evidence="6 7">
    <name type="scientific">Agrococcus versicolor</name>
    <dbReference type="NCBI Taxonomy" id="501482"/>
    <lineage>
        <taxon>Bacteria</taxon>
        <taxon>Bacillati</taxon>
        <taxon>Actinomycetota</taxon>
        <taxon>Actinomycetes</taxon>
        <taxon>Micrococcales</taxon>
        <taxon>Microbacteriaceae</taxon>
        <taxon>Agrococcus</taxon>
    </lineage>
</organism>
<dbReference type="SMART" id="SM00346">
    <property type="entry name" value="HTH_ICLR"/>
    <property type="match status" value="1"/>
</dbReference>
<dbReference type="Proteomes" id="UP001501599">
    <property type="component" value="Unassembled WGS sequence"/>
</dbReference>
<dbReference type="InterPro" id="IPR014757">
    <property type="entry name" value="Tscrpt_reg_IclR_C"/>
</dbReference>
<sequence length="271" mass="28968">MADDDVDRSGAAPAARDAGVQTVARTLAILEVVAGRGGATAREVSQALGYPLPTVYRLLQALVQADYLVHMRGERRFELGYAFDRLGAALHRQVGVPAPVRGEVARLHEQASAAAYLAVYRGADVVVAHVVDCSDHPRLTPLAFGFHEAAHATAFGKIMLAAMAPEAVDEYLEVHGMQRMTHATMGTREQLDAHLATVSRRGIAWEREEFVPGMTCAAVGVRDAAGAVVGAVAISAPSETVDAQREHCIERLLRDAASDVSRHYRLRGSAA</sequence>
<dbReference type="SUPFAM" id="SSF46785">
    <property type="entry name" value="Winged helix' DNA-binding domain"/>
    <property type="match status" value="1"/>
</dbReference>
<dbReference type="InterPro" id="IPR036390">
    <property type="entry name" value="WH_DNA-bd_sf"/>
</dbReference>
<evidence type="ECO:0000313" key="6">
    <source>
        <dbReference type="EMBL" id="GAA2170423.1"/>
    </source>
</evidence>
<dbReference type="PROSITE" id="PS51077">
    <property type="entry name" value="HTH_ICLR"/>
    <property type="match status" value="1"/>
</dbReference>
<evidence type="ECO:0000259" key="5">
    <source>
        <dbReference type="PROSITE" id="PS51078"/>
    </source>
</evidence>
<dbReference type="Pfam" id="PF09339">
    <property type="entry name" value="HTH_IclR"/>
    <property type="match status" value="1"/>
</dbReference>
<evidence type="ECO:0000256" key="1">
    <source>
        <dbReference type="ARBA" id="ARBA00023015"/>
    </source>
</evidence>
<evidence type="ECO:0000259" key="4">
    <source>
        <dbReference type="PROSITE" id="PS51077"/>
    </source>
</evidence>
<dbReference type="Gene3D" id="3.30.450.40">
    <property type="match status" value="1"/>
</dbReference>
<dbReference type="RefSeq" id="WP_344339196.1">
    <property type="nucleotide sequence ID" value="NZ_BAAAQT010000001.1"/>
</dbReference>
<dbReference type="Pfam" id="PF01614">
    <property type="entry name" value="IclR_C"/>
    <property type="match status" value="1"/>
</dbReference>
<name>A0ABN3AIK6_9MICO</name>
<dbReference type="PANTHER" id="PTHR30136:SF24">
    <property type="entry name" value="HTH-TYPE TRANSCRIPTIONAL REPRESSOR ALLR"/>
    <property type="match status" value="1"/>
</dbReference>
<dbReference type="InterPro" id="IPR036388">
    <property type="entry name" value="WH-like_DNA-bd_sf"/>
</dbReference>
<gene>
    <name evidence="6" type="ORF">GCM10009846_00810</name>
</gene>
<dbReference type="SUPFAM" id="SSF55781">
    <property type="entry name" value="GAF domain-like"/>
    <property type="match status" value="1"/>
</dbReference>
<feature type="domain" description="HTH iclR-type" evidence="4">
    <location>
        <begin position="20"/>
        <end position="81"/>
    </location>
</feature>